<dbReference type="Proteomes" id="UP001320609">
    <property type="component" value="Unassembled WGS sequence"/>
</dbReference>
<accession>A0ABS9SAK7</accession>
<gene>
    <name evidence="2" type="ORF">MLE19_17485</name>
</gene>
<proteinExistence type="predicted"/>
<feature type="region of interest" description="Disordered" evidence="1">
    <location>
        <begin position="228"/>
        <end position="253"/>
    </location>
</feature>
<dbReference type="RefSeq" id="WP_240719414.1">
    <property type="nucleotide sequence ID" value="NZ_JAKVTW010000016.1"/>
</dbReference>
<comment type="caution">
    <text evidence="2">The sequence shown here is derived from an EMBL/GenBank/DDBJ whole genome shotgun (WGS) entry which is preliminary data.</text>
</comment>
<evidence type="ECO:0000256" key="1">
    <source>
        <dbReference type="SAM" id="MobiDB-lite"/>
    </source>
</evidence>
<dbReference type="EMBL" id="JAKVTW010000016">
    <property type="protein sequence ID" value="MCH4813130.1"/>
    <property type="molecule type" value="Genomic_DNA"/>
</dbReference>
<protein>
    <submittedName>
        <fullName evidence="2">Uncharacterized protein</fullName>
    </submittedName>
</protein>
<feature type="compositionally biased region" description="Basic and acidic residues" evidence="1">
    <location>
        <begin position="228"/>
        <end position="241"/>
    </location>
</feature>
<organism evidence="2 3">
    <name type="scientific">Vreelandella neptunia</name>
    <dbReference type="NCBI Taxonomy" id="115551"/>
    <lineage>
        <taxon>Bacteria</taxon>
        <taxon>Pseudomonadati</taxon>
        <taxon>Pseudomonadota</taxon>
        <taxon>Gammaproteobacteria</taxon>
        <taxon>Oceanospirillales</taxon>
        <taxon>Halomonadaceae</taxon>
        <taxon>Vreelandella</taxon>
    </lineage>
</organism>
<evidence type="ECO:0000313" key="3">
    <source>
        <dbReference type="Proteomes" id="UP001320609"/>
    </source>
</evidence>
<sequence length="253" mass="28303">MIDRYKIQYELDKFVSFAGSQIGADIAYVDTLTDEKLAEGRIKVDFNKYGEIETPALDVINQASEVFTHGGSEGAMYRAERLLENIGDDLPSHVRFNAVENNITPKIERAFINEFEGELVDKFNSEGEEIGSVNTSFAIYELDIDVDGKQYQAVLNLTKDEDGKYSVSKDGDSYDIAGGFDGTNKEIKEAVENDIKALYGEKAYEEGYGLKATEAVLDILEQKIDNKLESNQRVKEPELAKKQKKDKGFGMSM</sequence>
<name>A0ABS9SAK7_9GAMM</name>
<evidence type="ECO:0000313" key="2">
    <source>
        <dbReference type="EMBL" id="MCH4813130.1"/>
    </source>
</evidence>
<keyword evidence="3" id="KW-1185">Reference proteome</keyword>
<reference evidence="2 3" key="1">
    <citation type="submission" date="2022-03" db="EMBL/GenBank/DDBJ databases">
        <title>Genomic signatures underlying metal tolerance in selected Arctic bacterial isolates.</title>
        <authorList>
            <person name="Thomas F.A."/>
            <person name="Venkatachalam S."/>
            <person name="Krishnan K.P."/>
        </authorList>
    </citation>
    <scope>NUCLEOTIDE SEQUENCE [LARGE SCALE GENOMIC DNA]</scope>
    <source>
        <strain evidence="2 3">HM116</strain>
    </source>
</reference>